<reference evidence="6 7" key="1">
    <citation type="journal article" date="2018" name="BMC Genomics">
        <title>Genomic comparison of Trypanosoma conorhini and Trypanosoma rangeli to Trypanosoma cruzi strains of high and low virulence.</title>
        <authorList>
            <person name="Bradwell K.R."/>
            <person name="Koparde V.N."/>
            <person name="Matveyev A.V."/>
            <person name="Serrano M.G."/>
            <person name="Alves J.M."/>
            <person name="Parikh H."/>
            <person name="Huang B."/>
            <person name="Lee V."/>
            <person name="Espinosa-Alvarez O."/>
            <person name="Ortiz P.A."/>
            <person name="Costa-Martins A.G."/>
            <person name="Teixeira M.M."/>
            <person name="Buck G.A."/>
        </authorList>
    </citation>
    <scope>NUCLEOTIDE SEQUENCE [LARGE SCALE GENOMIC DNA]</scope>
    <source>
        <strain evidence="6 7">AM80</strain>
    </source>
</reference>
<keyword evidence="4 5" id="KW-0472">Membrane</keyword>
<evidence type="ECO:0000313" key="7">
    <source>
        <dbReference type="Proteomes" id="UP000283634"/>
    </source>
</evidence>
<dbReference type="Proteomes" id="UP000283634">
    <property type="component" value="Unassembled WGS sequence"/>
</dbReference>
<evidence type="ECO:0000256" key="4">
    <source>
        <dbReference type="ARBA" id="ARBA00023136"/>
    </source>
</evidence>
<keyword evidence="2 5" id="KW-0812">Transmembrane</keyword>
<dbReference type="AlphaFoldDB" id="A0A422NBB4"/>
<dbReference type="GeneID" id="40330161"/>
<proteinExistence type="predicted"/>
<sequence>MVIMAILLVTFAWDIRGHNNVAAFITMLIGVIFSGVSCNYGSSVFLGHMERMPSWQITSWLSGTGLSGVAAPLIFLGLTSAGMNNIQILLQSIIFVVIY</sequence>
<evidence type="ECO:0000256" key="3">
    <source>
        <dbReference type="ARBA" id="ARBA00022989"/>
    </source>
</evidence>
<evidence type="ECO:0000256" key="1">
    <source>
        <dbReference type="ARBA" id="ARBA00004127"/>
    </source>
</evidence>
<protein>
    <submittedName>
        <fullName evidence="6">Battenin</fullName>
    </submittedName>
</protein>
<dbReference type="InterPro" id="IPR003492">
    <property type="entry name" value="Battenin_disease_Cln3"/>
</dbReference>
<comment type="subcellular location">
    <subcellularLocation>
        <location evidence="1">Endomembrane system</location>
        <topology evidence="1">Multi-pass membrane protein</topology>
    </subcellularLocation>
</comment>
<comment type="caution">
    <text evidence="6">The sequence shown here is derived from an EMBL/GenBank/DDBJ whole genome shotgun (WGS) entry which is preliminary data.</text>
</comment>
<feature type="transmembrane region" description="Helical" evidence="5">
    <location>
        <begin position="57"/>
        <end position="75"/>
    </location>
</feature>
<evidence type="ECO:0000256" key="2">
    <source>
        <dbReference type="ARBA" id="ARBA00022692"/>
    </source>
</evidence>
<dbReference type="VEuPathDB" id="TriTrypDB:TRSC58_06359"/>
<dbReference type="EMBL" id="MKGL01000219">
    <property type="protein sequence ID" value="RNF02777.1"/>
    <property type="molecule type" value="Genomic_DNA"/>
</dbReference>
<keyword evidence="7" id="KW-1185">Reference proteome</keyword>
<dbReference type="OrthoDB" id="246817at2759"/>
<evidence type="ECO:0000256" key="5">
    <source>
        <dbReference type="SAM" id="Phobius"/>
    </source>
</evidence>
<accession>A0A422NBB4</accession>
<feature type="transmembrane region" description="Helical" evidence="5">
    <location>
        <begin position="22"/>
        <end position="45"/>
    </location>
</feature>
<dbReference type="PANTHER" id="PTHR10981">
    <property type="entry name" value="BATTENIN"/>
    <property type="match status" value="1"/>
</dbReference>
<dbReference type="RefSeq" id="XP_029237116.1">
    <property type="nucleotide sequence ID" value="XM_029383080.1"/>
</dbReference>
<dbReference type="PANTHER" id="PTHR10981:SF7">
    <property type="entry name" value="BATTENIN"/>
    <property type="match status" value="1"/>
</dbReference>
<keyword evidence="3 5" id="KW-1133">Transmembrane helix</keyword>
<dbReference type="GO" id="GO:0016020">
    <property type="term" value="C:membrane"/>
    <property type="evidence" value="ECO:0007669"/>
    <property type="project" value="InterPro"/>
</dbReference>
<name>A0A422NBB4_TRYRA</name>
<dbReference type="GO" id="GO:0012505">
    <property type="term" value="C:endomembrane system"/>
    <property type="evidence" value="ECO:0007669"/>
    <property type="project" value="UniProtKB-SubCell"/>
</dbReference>
<gene>
    <name evidence="6" type="ORF">TraAM80_06228</name>
</gene>
<evidence type="ECO:0000313" key="6">
    <source>
        <dbReference type="EMBL" id="RNF02777.1"/>
    </source>
</evidence>
<organism evidence="6 7">
    <name type="scientific">Trypanosoma rangeli</name>
    <dbReference type="NCBI Taxonomy" id="5698"/>
    <lineage>
        <taxon>Eukaryota</taxon>
        <taxon>Discoba</taxon>
        <taxon>Euglenozoa</taxon>
        <taxon>Kinetoplastea</taxon>
        <taxon>Metakinetoplastina</taxon>
        <taxon>Trypanosomatida</taxon>
        <taxon>Trypanosomatidae</taxon>
        <taxon>Trypanosoma</taxon>
        <taxon>Herpetosoma</taxon>
    </lineage>
</organism>